<dbReference type="HAMAP" id="MF_04095">
    <property type="entry name" value="ALPHA_CORONA_NCAP"/>
    <property type="match status" value="1"/>
</dbReference>
<keyword evidence="6 11" id="KW-0694">RNA-binding</keyword>
<accession>A0AA49EDC2</accession>
<dbReference type="GO" id="GO:0043657">
    <property type="term" value="C:host cell"/>
    <property type="evidence" value="ECO:0007669"/>
    <property type="project" value="UniProtKB-SubCell"/>
</dbReference>
<feature type="compositionally biased region" description="Low complexity" evidence="14">
    <location>
        <begin position="143"/>
        <end position="196"/>
    </location>
</feature>
<keyword evidence="5 11" id="KW-0946">Virion</keyword>
<evidence type="ECO:0000256" key="8">
    <source>
        <dbReference type="ARBA" id="ARBA00023086"/>
    </source>
</evidence>
<gene>
    <name evidence="17" type="primary">N</name>
</gene>
<keyword evidence="8 11" id="KW-0543">Viral nucleoprotein</keyword>
<keyword evidence="3" id="KW-0013">ADP-ribosylation</keyword>
<evidence type="ECO:0000256" key="9">
    <source>
        <dbReference type="ARBA" id="ARBA00023163"/>
    </source>
</evidence>
<protein>
    <recommendedName>
        <fullName evidence="11">Nucleoprotein</fullName>
    </recommendedName>
</protein>
<dbReference type="Pfam" id="PF00937">
    <property type="entry name" value="CoV_nucleocap"/>
    <property type="match status" value="1"/>
</dbReference>
<dbReference type="InterPro" id="IPR044344">
    <property type="entry name" value="N_prot_C_CoV"/>
</dbReference>
<feature type="region of interest" description="Disordered" evidence="14">
    <location>
        <begin position="354"/>
        <end position="404"/>
    </location>
</feature>
<feature type="domain" description="CoV N NTD" evidence="15">
    <location>
        <begin position="15"/>
        <end position="139"/>
    </location>
</feature>
<proteinExistence type="inferred from homology"/>
<feature type="compositionally biased region" description="Basic residues" evidence="14">
    <location>
        <begin position="361"/>
        <end position="370"/>
    </location>
</feature>
<dbReference type="GO" id="GO:0003723">
    <property type="term" value="F:RNA binding"/>
    <property type="evidence" value="ECO:0007669"/>
    <property type="project" value="UniProtKB-UniRule"/>
</dbReference>
<evidence type="ECO:0000256" key="6">
    <source>
        <dbReference type="ARBA" id="ARBA00022884"/>
    </source>
</evidence>
<evidence type="ECO:0000256" key="11">
    <source>
        <dbReference type="PIRNR" id="PIRNR003888"/>
    </source>
</evidence>
<dbReference type="GO" id="GO:0019013">
    <property type="term" value="C:viral nucleocapsid"/>
    <property type="evidence" value="ECO:0007669"/>
    <property type="project" value="UniProtKB-UniRule"/>
</dbReference>
<evidence type="ECO:0000313" key="17">
    <source>
        <dbReference type="EMBL" id="WCC62344.1"/>
    </source>
</evidence>
<feature type="modified residue" description="Phosphoserine; by host" evidence="12">
    <location>
        <position position="119"/>
    </location>
</feature>
<evidence type="ECO:0000259" key="15">
    <source>
        <dbReference type="PROSITE" id="PS51928"/>
    </source>
</evidence>
<evidence type="ECO:0000256" key="13">
    <source>
        <dbReference type="PROSITE-ProRule" id="PRU01276"/>
    </source>
</evidence>
<keyword evidence="9" id="KW-0804">Transcription</keyword>
<dbReference type="InterPro" id="IPR001218">
    <property type="entry name" value="Nucleocap_CoV"/>
</dbReference>
<sequence>MASVKFQDRGRKSFVPLSLYAPLRVLDDKPLFKVLANDAVPQGFAGVTKDQQIGYWNEQVRWRMRRGERVELPSNWHFYYLGTGPHAKVSFRKRTEGVFWVALAGSKADATGLPTRKPSVKPIEPDFKSGLPSNVEVVEPTTPQNSRPNSRSRSRGPQSRSNSNNRENVPAQSNKKQSQNNQSRNSSKSRNQSSERSTSREDLIDAVKEALKSLGIGTNQQEKQDKPQGKNAAKSGKNTPKGKSRSNSKQRQEQKEKPEWRRVPFGDENVEVCFGPRGGFRNFGDEDMVKNGVKTSGYAQLAGLAPNTSALLFGGNVAVRELSDEYEFTYTYKMTVSKDEPHLAQFLEQVDAYKTGSAKPQRTRKNKRNKSPAPVNRSESETQTEPEQPIYDDVGLPETDDGSVTVEMIDEVFDSASTSSA</sequence>
<evidence type="ECO:0000259" key="16">
    <source>
        <dbReference type="PROSITE" id="PS51929"/>
    </source>
</evidence>
<dbReference type="EMBL" id="OQ175131">
    <property type="protein sequence ID" value="WCC62344.1"/>
    <property type="molecule type" value="Genomic_RNA"/>
</dbReference>
<evidence type="ECO:0000256" key="10">
    <source>
        <dbReference type="ARBA" id="ARBA00023274"/>
    </source>
</evidence>
<dbReference type="PIRSF" id="PIRSF003888">
    <property type="entry name" value="Corona_nucleocap"/>
    <property type="match status" value="1"/>
</dbReference>
<name>A0AA49EDC2_9NIDO</name>
<reference evidence="17" key="1">
    <citation type="submission" date="2023-01" db="EMBL/GenBank/DDBJ databases">
        <title>Panoramic Analysis of Coronaviruses Carried by Representative Bat Species in Southern China to Better Understand the Coronavirus Sphere.</title>
        <authorList>
            <person name="Han Y."/>
            <person name="Xu P."/>
            <person name="Wang Y."/>
            <person name="Zhao W."/>
            <person name="Wang J."/>
            <person name="Jin Q."/>
            <person name="Wu Z."/>
        </authorList>
    </citation>
    <scope>NUCLEOTIDE SEQUENCE</scope>
    <source>
        <strain evidence="17">BtMa-AlphaCoV/JX2020-Q111</strain>
    </source>
</reference>
<comment type="function">
    <text evidence="11">Packages the positive strand viral genome RNA into a helical ribonucleocapsid (RNP) and plays a fundamental role during virion assembly through its interactions with the viral genome and membrane protein M. Plays an important role in enhancing the efficiency of subgenomic viral RNA transcription as well as viral replication.</text>
</comment>
<dbReference type="InterPro" id="IPR044345">
    <property type="entry name" value="N_prot_N_CoV"/>
</dbReference>
<evidence type="ECO:0000256" key="1">
    <source>
        <dbReference type="ARBA" id="ARBA00004340"/>
    </source>
</evidence>
<organism evidence="17">
    <name type="scientific">Bat Coronavirus MaJX20</name>
    <dbReference type="NCBI Taxonomy" id="3018845"/>
    <lineage>
        <taxon>Viruses</taxon>
        <taxon>Riboviria</taxon>
        <taxon>Orthornavirae</taxon>
        <taxon>Pisuviricota</taxon>
        <taxon>Pisoniviricetes</taxon>
        <taxon>Nidovirales</taxon>
        <taxon>Cornidovirineae</taxon>
        <taxon>Coronaviridae</taxon>
        <taxon>Orthocoronavirinae</taxon>
    </lineage>
</organism>
<dbReference type="PROSITE" id="PS51928">
    <property type="entry name" value="COV_N_NTD"/>
    <property type="match status" value="1"/>
</dbReference>
<dbReference type="PROSITE" id="PS51929">
    <property type="entry name" value="COV_N_CTD"/>
    <property type="match status" value="1"/>
</dbReference>
<dbReference type="CDD" id="cd21554">
    <property type="entry name" value="CoV_N-NTD"/>
    <property type="match status" value="1"/>
</dbReference>
<keyword evidence="7" id="KW-0805">Transcription regulation</keyword>
<evidence type="ECO:0000256" key="4">
    <source>
        <dbReference type="ARBA" id="ARBA00022812"/>
    </source>
</evidence>
<keyword evidence="10 13" id="KW-0687">Ribonucleoprotein</keyword>
<feature type="domain" description="CoV N CTD" evidence="16">
    <location>
        <begin position="247"/>
        <end position="361"/>
    </location>
</feature>
<keyword evidence="2 12" id="KW-0597">Phosphoprotein</keyword>
<evidence type="ECO:0000256" key="7">
    <source>
        <dbReference type="ARBA" id="ARBA00023015"/>
    </source>
</evidence>
<feature type="region of interest" description="Disordered" evidence="14">
    <location>
        <begin position="214"/>
        <end position="263"/>
    </location>
</feature>
<feature type="region of interest" description="Disordered" evidence="14">
    <location>
        <begin position="110"/>
        <end position="201"/>
    </location>
</feature>
<dbReference type="InterPro" id="IPR037195">
    <property type="entry name" value="Nucleocapsid_N"/>
</dbReference>
<dbReference type="InterPro" id="IPR037179">
    <property type="entry name" value="Nucleocapsid_C"/>
</dbReference>
<evidence type="ECO:0000256" key="12">
    <source>
        <dbReference type="PIRSR" id="PIRSR003888-1"/>
    </source>
</evidence>
<dbReference type="CDD" id="cd21595">
    <property type="entry name" value="CoV_N-CTD"/>
    <property type="match status" value="1"/>
</dbReference>
<dbReference type="SUPFAM" id="SSF103068">
    <property type="entry name" value="Nucleocapsid protein dimerization domain"/>
    <property type="match status" value="1"/>
</dbReference>
<evidence type="ECO:0000256" key="14">
    <source>
        <dbReference type="SAM" id="MobiDB-lite"/>
    </source>
</evidence>
<dbReference type="GO" id="GO:1990904">
    <property type="term" value="C:ribonucleoprotein complex"/>
    <property type="evidence" value="ECO:0007669"/>
    <property type="project" value="UniProtKB-KW"/>
</dbReference>
<feature type="compositionally biased region" description="Basic and acidic residues" evidence="14">
    <location>
        <begin position="250"/>
        <end position="263"/>
    </location>
</feature>
<dbReference type="SUPFAM" id="SSF110304">
    <property type="entry name" value="Coronavirus RNA-binding domain"/>
    <property type="match status" value="1"/>
</dbReference>
<keyword evidence="4" id="KW-1040">Host Golgi apparatus</keyword>
<evidence type="ECO:0000256" key="3">
    <source>
        <dbReference type="ARBA" id="ARBA00022765"/>
    </source>
</evidence>
<evidence type="ECO:0000256" key="2">
    <source>
        <dbReference type="ARBA" id="ARBA00022553"/>
    </source>
</evidence>
<dbReference type="InterPro" id="IPR042548">
    <property type="entry name" value="NCAP_aCoV"/>
</dbReference>
<comment type="subcellular location">
    <subcellularLocation>
        <location evidence="1">Host cell</location>
    </subcellularLocation>
    <subcellularLocation>
        <location evidence="11">Virion</location>
    </subcellularLocation>
    <text evidence="11">Located inside the virion, complexed with the viral RNA. Probably associates with ER-derived membranes where it participates in viral RNA synthesis and virus budding.</text>
</comment>
<evidence type="ECO:0000256" key="5">
    <source>
        <dbReference type="ARBA" id="ARBA00022844"/>
    </source>
</evidence>